<dbReference type="EMBL" id="QPJC01000017">
    <property type="protein sequence ID" value="RCW39195.1"/>
    <property type="molecule type" value="Genomic_DNA"/>
</dbReference>
<dbReference type="Gene3D" id="3.90.550.10">
    <property type="entry name" value="Spore Coat Polysaccharide Biosynthesis Protein SpsA, Chain A"/>
    <property type="match status" value="1"/>
</dbReference>
<proteinExistence type="predicted"/>
<accession>A0A368VG58</accession>
<dbReference type="SUPFAM" id="SSF53448">
    <property type="entry name" value="Nucleotide-diphospho-sugar transferases"/>
    <property type="match status" value="1"/>
</dbReference>
<dbReference type="InterPro" id="IPR029044">
    <property type="entry name" value="Nucleotide-diphossugar_trans"/>
</dbReference>
<comment type="caution">
    <text evidence="2">The sequence shown here is derived from an EMBL/GenBank/DDBJ whole genome shotgun (WGS) entry which is preliminary data.</text>
</comment>
<reference evidence="2 3" key="1">
    <citation type="submission" date="2018-07" db="EMBL/GenBank/DDBJ databases">
        <title>Genomic Encyclopedia of Type Strains, Phase III (KMG-III): the genomes of soil and plant-associated and newly described type strains.</title>
        <authorList>
            <person name="Whitman W."/>
        </authorList>
    </citation>
    <scope>NUCLEOTIDE SEQUENCE [LARGE SCALE GENOMIC DNA]</scope>
    <source>
        <strain evidence="2 3">CECT 8575</strain>
    </source>
</reference>
<gene>
    <name evidence="2" type="ORF">DFQ14_11731</name>
</gene>
<evidence type="ECO:0000313" key="2">
    <source>
        <dbReference type="EMBL" id="RCW39195.1"/>
    </source>
</evidence>
<sequence>MFAAVLRSATRRPRRMARQNDTVTDSRSYGDELAVVTVTYSPGRTLERFLDTLPKATDRRVRVVLADNGSTDGAPERAAERPDVDLVPMGANLGYGAAANRGMAELGEEYGWVVVVNPDVEWGAGCLDELLAAAARWPRGGSFGPLIREPDGSIYPSARLRPSLGRGAGHALLCKVWPSNPFSRAYRQSEAALAERTAGWLSGSCLLVRREAMDSVTGFDPRYFMYFEDVDLGDRLARAGWLNVYVPSAEIVHIGGHSTSRVSARMLAEHHRSAYRYLADRYRGMVWTPLRLVLRAALEMRARIAVRLSHRER</sequence>
<feature type="domain" description="Glycosyltransferase 2-like" evidence="1">
    <location>
        <begin position="35"/>
        <end position="212"/>
    </location>
</feature>
<organism evidence="2 3">
    <name type="scientific">Halopolyspora algeriensis</name>
    <dbReference type="NCBI Taxonomy" id="1500506"/>
    <lineage>
        <taxon>Bacteria</taxon>
        <taxon>Bacillati</taxon>
        <taxon>Actinomycetota</taxon>
        <taxon>Actinomycetes</taxon>
        <taxon>Actinomycetes incertae sedis</taxon>
        <taxon>Halopolyspora</taxon>
    </lineage>
</organism>
<keyword evidence="3" id="KW-1185">Reference proteome</keyword>
<protein>
    <submittedName>
        <fullName evidence="2">N-acetylglucosaminyl-diphospho-decaprenol L-rhamnosyltransferase</fullName>
    </submittedName>
</protein>
<dbReference type="PANTHER" id="PTHR43179:SF7">
    <property type="entry name" value="RHAMNOSYLTRANSFERASE WBBL"/>
    <property type="match status" value="1"/>
</dbReference>
<dbReference type="CDD" id="cd04186">
    <property type="entry name" value="GT_2_like_c"/>
    <property type="match status" value="1"/>
</dbReference>
<name>A0A368VG58_9ACTN</name>
<dbReference type="GO" id="GO:0016740">
    <property type="term" value="F:transferase activity"/>
    <property type="evidence" value="ECO:0007669"/>
    <property type="project" value="UniProtKB-KW"/>
</dbReference>
<evidence type="ECO:0000313" key="3">
    <source>
        <dbReference type="Proteomes" id="UP000253495"/>
    </source>
</evidence>
<dbReference type="InterPro" id="IPR001173">
    <property type="entry name" value="Glyco_trans_2-like"/>
</dbReference>
<evidence type="ECO:0000259" key="1">
    <source>
        <dbReference type="Pfam" id="PF00535"/>
    </source>
</evidence>
<dbReference type="AlphaFoldDB" id="A0A368VG58"/>
<dbReference type="Pfam" id="PF00535">
    <property type="entry name" value="Glycos_transf_2"/>
    <property type="match status" value="1"/>
</dbReference>
<dbReference type="PANTHER" id="PTHR43179">
    <property type="entry name" value="RHAMNOSYLTRANSFERASE WBBL"/>
    <property type="match status" value="1"/>
</dbReference>
<keyword evidence="2" id="KW-0808">Transferase</keyword>
<dbReference type="Proteomes" id="UP000253495">
    <property type="component" value="Unassembled WGS sequence"/>
</dbReference>